<accession>F0W5I8</accession>
<dbReference type="HOGENOM" id="CLU_2473614_0_0_1"/>
<reference evidence="1" key="1">
    <citation type="journal article" date="2011" name="PLoS Biol.">
        <title>Gene gain and loss during evolution of obligate parasitism in the white rust pathogen of Arabidopsis thaliana.</title>
        <authorList>
            <person name="Kemen E."/>
            <person name="Gardiner A."/>
            <person name="Schultz-Larsen T."/>
            <person name="Kemen A.C."/>
            <person name="Balmuth A.L."/>
            <person name="Robert-Seilaniantz A."/>
            <person name="Bailey K."/>
            <person name="Holub E."/>
            <person name="Studholme D.J."/>
            <person name="Maclean D."/>
            <person name="Jones J.D."/>
        </authorList>
    </citation>
    <scope>NUCLEOTIDE SEQUENCE</scope>
</reference>
<evidence type="ECO:0000313" key="1">
    <source>
        <dbReference type="EMBL" id="CCA16379.1"/>
    </source>
</evidence>
<sequence>MRRHGLLNIPFSAILCSNNIVDRQSLVKLNFPADCCEREFPIDYVREALSPIEFVDYKRFLDERRENWQSSTLISDQEYKSMIQSNGW</sequence>
<dbReference type="EMBL" id="FR824066">
    <property type="protein sequence ID" value="CCA16379.1"/>
    <property type="molecule type" value="Genomic_DNA"/>
</dbReference>
<proteinExistence type="predicted"/>
<reference evidence="1" key="2">
    <citation type="submission" date="2011-02" db="EMBL/GenBank/DDBJ databases">
        <authorList>
            <person name="MacLean D."/>
        </authorList>
    </citation>
    <scope>NUCLEOTIDE SEQUENCE</scope>
</reference>
<protein>
    <submittedName>
        <fullName evidence="1">AlNc14C21G2153 protein</fullName>
    </submittedName>
</protein>
<gene>
    <name evidence="1" type="primary">AlNc14C21G2153</name>
    <name evidence="1" type="ORF">ALNC14_025220</name>
</gene>
<dbReference type="AlphaFoldDB" id="F0W5I8"/>
<name>F0W5I8_9STRA</name>
<organism evidence="1">
    <name type="scientific">Albugo laibachii Nc14</name>
    <dbReference type="NCBI Taxonomy" id="890382"/>
    <lineage>
        <taxon>Eukaryota</taxon>
        <taxon>Sar</taxon>
        <taxon>Stramenopiles</taxon>
        <taxon>Oomycota</taxon>
        <taxon>Peronosporomycetes</taxon>
        <taxon>Albuginales</taxon>
        <taxon>Albuginaceae</taxon>
        <taxon>Albugo</taxon>
    </lineage>
</organism>